<dbReference type="UniPathway" id="UPA00087">
    <property type="reaction ID" value="UER00173"/>
</dbReference>
<evidence type="ECO:0000256" key="3">
    <source>
        <dbReference type="ARBA" id="ARBA00022723"/>
    </source>
</evidence>
<dbReference type="GO" id="GO:0043094">
    <property type="term" value="P:metabolic compound salvage"/>
    <property type="evidence" value="ECO:0007669"/>
    <property type="project" value="UniProtKB-UniRule"/>
</dbReference>
<dbReference type="InterPro" id="IPR024052">
    <property type="entry name" value="Phosphopentomutase_DeoB_cap_sf"/>
</dbReference>
<dbReference type="GO" id="GO:0009117">
    <property type="term" value="P:nucleotide metabolic process"/>
    <property type="evidence" value="ECO:0007669"/>
    <property type="project" value="UniProtKB-UniRule"/>
</dbReference>
<comment type="catalytic activity">
    <reaction evidence="6">
        <text>alpha-D-ribose 1-phosphate = D-ribose 5-phosphate</text>
        <dbReference type="Rhea" id="RHEA:18793"/>
        <dbReference type="ChEBI" id="CHEBI:57720"/>
        <dbReference type="ChEBI" id="CHEBI:78346"/>
        <dbReference type="EC" id="5.4.2.7"/>
    </reaction>
</comment>
<dbReference type="Pfam" id="PF01676">
    <property type="entry name" value="Metalloenzyme"/>
    <property type="match status" value="1"/>
</dbReference>
<keyword evidence="3 6" id="KW-0479">Metal-binding</keyword>
<dbReference type="FunFam" id="3.30.70.1250:FF:000001">
    <property type="entry name" value="Phosphopentomutase"/>
    <property type="match status" value="1"/>
</dbReference>
<feature type="binding site" evidence="6">
    <location>
        <position position="358"/>
    </location>
    <ligand>
        <name>Mn(2+)</name>
        <dbReference type="ChEBI" id="CHEBI:29035"/>
        <label>2</label>
    </ligand>
</feature>
<evidence type="ECO:0000256" key="7">
    <source>
        <dbReference type="NCBIfam" id="TIGR01696"/>
    </source>
</evidence>
<feature type="binding site" evidence="6">
    <location>
        <position position="305"/>
    </location>
    <ligand>
        <name>Mn(2+)</name>
        <dbReference type="ChEBI" id="CHEBI:29035"/>
        <label>2</label>
    </ligand>
</feature>
<dbReference type="InterPro" id="IPR010045">
    <property type="entry name" value="DeoB"/>
</dbReference>
<dbReference type="GO" id="GO:0006018">
    <property type="term" value="P:2-deoxyribose 1-phosphate catabolic process"/>
    <property type="evidence" value="ECO:0007669"/>
    <property type="project" value="UniProtKB-UniRule"/>
</dbReference>
<protein>
    <recommendedName>
        <fullName evidence="6 7">Phosphopentomutase</fullName>
        <ecNumber evidence="6 7">5.4.2.7</ecNumber>
    </recommendedName>
    <alternativeName>
        <fullName evidence="6">Phosphodeoxyribomutase</fullName>
    </alternativeName>
</protein>
<proteinExistence type="inferred from homology"/>
<dbReference type="EMBL" id="BJZT01000008">
    <property type="protein sequence ID" value="GEO98672.1"/>
    <property type="molecule type" value="Genomic_DNA"/>
</dbReference>
<dbReference type="OrthoDB" id="9769930at2"/>
<comment type="caution">
    <text evidence="9">The sequence shown here is derived from an EMBL/GenBank/DDBJ whole genome shotgun (WGS) entry which is preliminary data.</text>
</comment>
<gene>
    <name evidence="6 9" type="primary">deoB</name>
    <name evidence="9" type="ORF">MHA02_10600</name>
</gene>
<dbReference type="Gene3D" id="3.30.70.1250">
    <property type="entry name" value="Phosphopentomutase"/>
    <property type="match status" value="1"/>
</dbReference>
<organism evidence="9 10">
    <name type="scientific">Methylobacterium haplocladii</name>
    <dbReference type="NCBI Taxonomy" id="1176176"/>
    <lineage>
        <taxon>Bacteria</taxon>
        <taxon>Pseudomonadati</taxon>
        <taxon>Pseudomonadota</taxon>
        <taxon>Alphaproteobacteria</taxon>
        <taxon>Hyphomicrobiales</taxon>
        <taxon>Methylobacteriaceae</taxon>
        <taxon>Methylobacterium</taxon>
    </lineage>
</organism>
<comment type="function">
    <text evidence="6">Isomerase that catalyzes the conversion of deoxy-ribose 1-phosphate (dRib-1-P) and ribose 1-phosphate (Rib-1-P) to deoxy-ribose 5-phosphate (dRib-5-P) and ribose 5-phosphate (Rib-5-P), respectively.</text>
</comment>
<comment type="subcellular location">
    <subcellularLocation>
        <location evidence="6">Cytoplasm</location>
    </subcellularLocation>
</comment>
<comment type="pathway">
    <text evidence="6">Carbohydrate degradation; 2-deoxy-D-ribose 1-phosphate degradation; D-glyceraldehyde 3-phosphate and acetaldehyde from 2-deoxy-alpha-D-ribose 1-phosphate: step 1/2.</text>
</comment>
<dbReference type="GO" id="GO:0000287">
    <property type="term" value="F:magnesium ion binding"/>
    <property type="evidence" value="ECO:0007669"/>
    <property type="project" value="UniProtKB-UniRule"/>
</dbReference>
<evidence type="ECO:0000256" key="2">
    <source>
        <dbReference type="ARBA" id="ARBA00022490"/>
    </source>
</evidence>
<dbReference type="NCBIfam" id="TIGR01696">
    <property type="entry name" value="deoB"/>
    <property type="match status" value="1"/>
</dbReference>
<evidence type="ECO:0000313" key="10">
    <source>
        <dbReference type="Proteomes" id="UP000321258"/>
    </source>
</evidence>
<comment type="cofactor">
    <cofactor evidence="6">
        <name>Mn(2+)</name>
        <dbReference type="ChEBI" id="CHEBI:29035"/>
    </cofactor>
    <text evidence="6">Binds 2 manganese ions.</text>
</comment>
<dbReference type="InterPro" id="IPR017850">
    <property type="entry name" value="Alkaline_phosphatase_core_sf"/>
</dbReference>
<dbReference type="RefSeq" id="WP_147077287.1">
    <property type="nucleotide sequence ID" value="NZ_BJZT01000008.1"/>
</dbReference>
<dbReference type="GO" id="GO:0005829">
    <property type="term" value="C:cytosol"/>
    <property type="evidence" value="ECO:0007669"/>
    <property type="project" value="TreeGrafter"/>
</dbReference>
<comment type="catalytic activity">
    <reaction evidence="6">
        <text>2-deoxy-alpha-D-ribose 1-phosphate = 2-deoxy-D-ribose 5-phosphate</text>
        <dbReference type="Rhea" id="RHEA:27658"/>
        <dbReference type="ChEBI" id="CHEBI:57259"/>
        <dbReference type="ChEBI" id="CHEBI:62877"/>
        <dbReference type="EC" id="5.4.2.7"/>
    </reaction>
</comment>
<dbReference type="CDD" id="cd16009">
    <property type="entry name" value="PPM"/>
    <property type="match status" value="1"/>
</dbReference>
<dbReference type="GO" id="GO:0008973">
    <property type="term" value="F:phosphopentomutase activity"/>
    <property type="evidence" value="ECO:0007669"/>
    <property type="project" value="UniProtKB-UniRule"/>
</dbReference>
<reference evidence="9 10" key="1">
    <citation type="submission" date="2019-07" db="EMBL/GenBank/DDBJ databases">
        <title>Whole genome shotgun sequence of Methylobacterium haplocladii NBRC 107714.</title>
        <authorList>
            <person name="Hosoyama A."/>
            <person name="Uohara A."/>
            <person name="Ohji S."/>
            <person name="Ichikawa N."/>
        </authorList>
    </citation>
    <scope>NUCLEOTIDE SEQUENCE [LARGE SCALE GENOMIC DNA]</scope>
    <source>
        <strain evidence="9 10">NBRC 107714</strain>
    </source>
</reference>
<evidence type="ECO:0000313" key="9">
    <source>
        <dbReference type="EMBL" id="GEO98672.1"/>
    </source>
</evidence>
<dbReference type="Gene3D" id="3.40.720.10">
    <property type="entry name" value="Alkaline Phosphatase, subunit A"/>
    <property type="match status" value="1"/>
</dbReference>
<comment type="similarity">
    <text evidence="1 6">Belongs to the phosphopentomutase family.</text>
</comment>
<dbReference type="InterPro" id="IPR006124">
    <property type="entry name" value="Metalloenzyme"/>
</dbReference>
<dbReference type="AlphaFoldDB" id="A0A512IM11"/>
<feature type="binding site" evidence="6">
    <location>
        <position position="347"/>
    </location>
    <ligand>
        <name>Mn(2+)</name>
        <dbReference type="ChEBI" id="CHEBI:29035"/>
        <label>1</label>
    </ligand>
</feature>
<evidence type="ECO:0000256" key="4">
    <source>
        <dbReference type="ARBA" id="ARBA00023211"/>
    </source>
</evidence>
<evidence type="ECO:0000256" key="1">
    <source>
        <dbReference type="ARBA" id="ARBA00010373"/>
    </source>
</evidence>
<dbReference type="PIRSF" id="PIRSF001491">
    <property type="entry name" value="Ppentomutase"/>
    <property type="match status" value="1"/>
</dbReference>
<dbReference type="GO" id="GO:0030145">
    <property type="term" value="F:manganese ion binding"/>
    <property type="evidence" value="ECO:0007669"/>
    <property type="project" value="UniProtKB-UniRule"/>
</dbReference>
<sequence length="406" mass="42505">MPRALLIVLDSVGIGGAPDAARYGDAGSDTVGHIAEACALGDGDRGGLRSGPLHLPNLTALGLGLAAEGATGRVPPGLAPVGRSEGAYGHAVETATGKDTPSGHWEIAGLAVLEDWGHFPETRPSFPAELTDALVAQAGLPGILGDCHASGITVIEALGAEHVRTGKPICYTSADSVFQVAAHEESFGLDRLYETCRIARTICDDWRVGRVIARPFVGSETEGFRRTKNRKDFSVSPPEATLLDRLVAAGREVVSIGKIGDIFAHRSTGREVKTASNGAGVEAALDTLARLGDGGFVFVNLVDFDTEHGHRRDVPGYAAELEAFDARIPAIRAALRDGDLCVITADHGNDPTWRGTEHTREQVPILAFGPGVAPGPIGRRETFSDIGATVARHLGLSDAGAGKSWW</sequence>
<dbReference type="GO" id="GO:0006015">
    <property type="term" value="P:5-phosphoribose 1-diphosphate biosynthetic process"/>
    <property type="evidence" value="ECO:0007669"/>
    <property type="project" value="UniProtKB-UniPathway"/>
</dbReference>
<evidence type="ECO:0000256" key="5">
    <source>
        <dbReference type="ARBA" id="ARBA00023235"/>
    </source>
</evidence>
<dbReference type="SUPFAM" id="SSF143856">
    <property type="entry name" value="DeoB insert domain-like"/>
    <property type="match status" value="1"/>
</dbReference>
<feature type="domain" description="Metalloenzyme" evidence="8">
    <location>
        <begin position="3"/>
        <end position="397"/>
    </location>
</feature>
<dbReference type="PANTHER" id="PTHR21110">
    <property type="entry name" value="PHOSPHOPENTOMUTASE"/>
    <property type="match status" value="1"/>
</dbReference>
<evidence type="ECO:0000259" key="8">
    <source>
        <dbReference type="Pfam" id="PF01676"/>
    </source>
</evidence>
<dbReference type="SUPFAM" id="SSF53649">
    <property type="entry name" value="Alkaline phosphatase-like"/>
    <property type="match status" value="1"/>
</dbReference>
<feature type="binding site" evidence="6">
    <location>
        <position position="310"/>
    </location>
    <ligand>
        <name>Mn(2+)</name>
        <dbReference type="ChEBI" id="CHEBI:29035"/>
        <label>2</label>
    </ligand>
</feature>
<name>A0A512IM11_9HYPH</name>
<accession>A0A512IM11</accession>
<feature type="binding site" evidence="6">
    <location>
        <position position="10"/>
    </location>
    <ligand>
        <name>Mn(2+)</name>
        <dbReference type="ChEBI" id="CHEBI:29035"/>
        <label>1</label>
    </ligand>
</feature>
<dbReference type="NCBIfam" id="NF003766">
    <property type="entry name" value="PRK05362.1"/>
    <property type="match status" value="1"/>
</dbReference>
<keyword evidence="10" id="KW-1185">Reference proteome</keyword>
<keyword evidence="2 6" id="KW-0963">Cytoplasm</keyword>
<dbReference type="HAMAP" id="MF_00740">
    <property type="entry name" value="Phosphopentomut"/>
    <property type="match status" value="1"/>
</dbReference>
<dbReference type="EC" id="5.4.2.7" evidence="6 7"/>
<dbReference type="Proteomes" id="UP000321258">
    <property type="component" value="Unassembled WGS sequence"/>
</dbReference>
<dbReference type="PANTHER" id="PTHR21110:SF0">
    <property type="entry name" value="PHOSPHOPENTOMUTASE"/>
    <property type="match status" value="1"/>
</dbReference>
<feature type="binding site" evidence="6">
    <location>
        <position position="346"/>
    </location>
    <ligand>
        <name>Mn(2+)</name>
        <dbReference type="ChEBI" id="CHEBI:29035"/>
        <label>1</label>
    </ligand>
</feature>
<keyword evidence="5 6" id="KW-0413">Isomerase</keyword>
<evidence type="ECO:0000256" key="6">
    <source>
        <dbReference type="HAMAP-Rule" id="MF_00740"/>
    </source>
</evidence>
<keyword evidence="4 6" id="KW-0464">Manganese</keyword>